<evidence type="ECO:0000259" key="2">
    <source>
        <dbReference type="Pfam" id="PF14319"/>
    </source>
</evidence>
<dbReference type="AlphaFoldDB" id="A0AAN4W0H6"/>
<dbReference type="InterPro" id="IPR007069">
    <property type="entry name" value="Transposase_32"/>
</dbReference>
<dbReference type="EMBL" id="BQKE01000002">
    <property type="protein sequence ID" value="GJM62644.1"/>
    <property type="molecule type" value="Genomic_DNA"/>
</dbReference>
<dbReference type="GO" id="GO:0006313">
    <property type="term" value="P:DNA transposition"/>
    <property type="evidence" value="ECO:0007669"/>
    <property type="project" value="InterPro"/>
</dbReference>
<dbReference type="PANTHER" id="PTHR37023">
    <property type="entry name" value="TRANSPOSASE"/>
    <property type="match status" value="1"/>
</dbReference>
<dbReference type="GO" id="GO:0004803">
    <property type="term" value="F:transposase activity"/>
    <property type="evidence" value="ECO:0007669"/>
    <property type="project" value="InterPro"/>
</dbReference>
<evidence type="ECO:0000313" key="3">
    <source>
        <dbReference type="EMBL" id="GJM62644.1"/>
    </source>
</evidence>
<gene>
    <name evidence="3" type="ORF">PEDI_31960</name>
</gene>
<protein>
    <submittedName>
        <fullName evidence="3">Transposase y4qJ</fullName>
    </submittedName>
</protein>
<keyword evidence="4" id="KW-1185">Reference proteome</keyword>
<feature type="domain" description="Transposase IS801/IS1294" evidence="1">
    <location>
        <begin position="139"/>
        <end position="314"/>
    </location>
</feature>
<dbReference type="NCBIfam" id="NF033538">
    <property type="entry name" value="transpos_IS91"/>
    <property type="match status" value="1"/>
</dbReference>
<dbReference type="InterPro" id="IPR054832">
    <property type="entry name" value="transpos_IS91"/>
</dbReference>
<dbReference type="InterPro" id="IPR026889">
    <property type="entry name" value="Zn_Tnp"/>
</dbReference>
<dbReference type="Pfam" id="PF04986">
    <property type="entry name" value="Y2_Tnp"/>
    <property type="match status" value="1"/>
</dbReference>
<feature type="domain" description="Transposase zinc-binding" evidence="2">
    <location>
        <begin position="11"/>
        <end position="99"/>
    </location>
</feature>
<evidence type="ECO:0000313" key="4">
    <source>
        <dbReference type="Proteomes" id="UP001310022"/>
    </source>
</evidence>
<dbReference type="Proteomes" id="UP001310022">
    <property type="component" value="Unassembled WGS sequence"/>
</dbReference>
<dbReference type="GO" id="GO:0003677">
    <property type="term" value="F:DNA binding"/>
    <property type="evidence" value="ECO:0007669"/>
    <property type="project" value="InterPro"/>
</dbReference>
<dbReference type="Pfam" id="PF14319">
    <property type="entry name" value="Zn_Tnp_IS91"/>
    <property type="match status" value="1"/>
</dbReference>
<dbReference type="PANTHER" id="PTHR37023:SF1">
    <property type="entry name" value="ISSOD25 TRANSPOSASE TNPA_ISSOD25"/>
    <property type="match status" value="1"/>
</dbReference>
<dbReference type="RefSeq" id="WP_338237895.1">
    <property type="nucleotide sequence ID" value="NZ_BQKE01000002.1"/>
</dbReference>
<name>A0AAN4W0H6_9BACT</name>
<sequence>MRPAVEIADVIRQFGKQYCEQQKPTAEQLRVLHDLLHCRTATLGGHEERCDCCHTVRYSYNSCGNRHCPKCLASKQALWIEKLISKTLPVRHYHLVFTVPHVLNRLCLYDRKLYYSALFDACWSTLKTFGYTHFGAETGAVCVLHSWGQNLSLHPHLHCLVPAAGYDLKGCWKKLGDHQKFLYPVHQLSGVFKGKFLDLLKRRLRKKQLLSDFEETIENAYGKKWVVYCEPAMANAEHVIRYLGQYTHRVAISNQRILKITKTHVSFIAKNYRTGGQKSAITITGVEFLRRFCQHILPRNFVKIRYYGLYNATTKRNLKLQFQPEEHPVEKKIQQSNETATAVIHRIAGKDFKKCPHCEHGKMIIVRELPRIRSPAIAISTLFYKALQ</sequence>
<evidence type="ECO:0000259" key="1">
    <source>
        <dbReference type="Pfam" id="PF04986"/>
    </source>
</evidence>
<comment type="caution">
    <text evidence="3">The sequence shown here is derived from an EMBL/GenBank/DDBJ whole genome shotgun (WGS) entry which is preliminary data.</text>
</comment>
<reference evidence="3 4" key="1">
    <citation type="submission" date="2021-12" db="EMBL/GenBank/DDBJ databases">
        <title>Genome sequencing of bacteria with rrn-lacking chromosome and rrn-plasmid.</title>
        <authorList>
            <person name="Anda M."/>
            <person name="Iwasaki W."/>
        </authorList>
    </citation>
    <scope>NUCLEOTIDE SEQUENCE [LARGE SCALE GENOMIC DNA]</scope>
    <source>
        <strain evidence="3 4">NBRC 15940</strain>
    </source>
</reference>
<proteinExistence type="predicted"/>
<accession>A0AAN4W0H6</accession>
<organism evidence="3 4">
    <name type="scientific">Persicobacter diffluens</name>
    <dbReference type="NCBI Taxonomy" id="981"/>
    <lineage>
        <taxon>Bacteria</taxon>
        <taxon>Pseudomonadati</taxon>
        <taxon>Bacteroidota</taxon>
        <taxon>Cytophagia</taxon>
        <taxon>Cytophagales</taxon>
        <taxon>Persicobacteraceae</taxon>
        <taxon>Persicobacter</taxon>
    </lineage>
</organism>